<feature type="transmembrane region" description="Helical" evidence="7">
    <location>
        <begin position="81"/>
        <end position="105"/>
    </location>
</feature>
<feature type="transmembrane region" description="Helical" evidence="7">
    <location>
        <begin position="117"/>
        <end position="134"/>
    </location>
</feature>
<comment type="cofactor">
    <cofactor evidence="7">
        <name>heme b</name>
        <dbReference type="ChEBI" id="CHEBI:60344"/>
    </cofactor>
    <text evidence="7">Binds 1 heme b (iron(II)-protoporphyrin IX) group per subunit.</text>
</comment>
<dbReference type="HAMAP" id="MF_01207">
    <property type="entry name" value="MsrQ"/>
    <property type="match status" value="1"/>
</dbReference>
<feature type="transmembrane region" description="Helical" evidence="7">
    <location>
        <begin position="177"/>
        <end position="194"/>
    </location>
</feature>
<keyword evidence="7" id="KW-0349">Heme</keyword>
<dbReference type="AlphaFoldDB" id="A0A418ZYE4"/>
<comment type="function">
    <text evidence="7">Part of the MsrPQ system that repairs oxidized periplasmic proteins containing methionine sulfoxide residues (Met-O), using respiratory chain electrons. Thus protects these proteins from oxidative-stress damage caused by reactive species of oxygen and chlorine generated by the host defense mechanisms. MsrPQ is essential for the maintenance of envelope integrity under bleach stress, rescuing a wide series of structurally unrelated periplasmic proteins from methionine oxidation. MsrQ provides electrons for reduction to the reductase catalytic subunit MsrP, using the quinone pool of the respiratory chain.</text>
</comment>
<dbReference type="OrthoDB" id="9788328at2"/>
<evidence type="ECO:0000256" key="2">
    <source>
        <dbReference type="ARBA" id="ARBA00022448"/>
    </source>
</evidence>
<feature type="transmembrane region" description="Helical" evidence="7">
    <location>
        <begin position="154"/>
        <end position="171"/>
    </location>
</feature>
<dbReference type="PANTHER" id="PTHR36964">
    <property type="entry name" value="PROTEIN-METHIONINE-SULFOXIDE REDUCTASE HEME-BINDING SUBUNIT MSRQ"/>
    <property type="match status" value="1"/>
</dbReference>
<evidence type="ECO:0000256" key="4">
    <source>
        <dbReference type="ARBA" id="ARBA00022989"/>
    </source>
</evidence>
<dbReference type="RefSeq" id="WP_119900450.1">
    <property type="nucleotide sequence ID" value="NZ_QNRC01000007.1"/>
</dbReference>
<accession>A0A418ZYE4</accession>
<feature type="domain" description="Ferric oxidoreductase" evidence="8">
    <location>
        <begin position="49"/>
        <end position="161"/>
    </location>
</feature>
<comment type="caution">
    <text evidence="9">The sequence shown here is derived from an EMBL/GenBank/DDBJ whole genome shotgun (WGS) entry which is preliminary data.</text>
</comment>
<keyword evidence="7" id="KW-1003">Cell membrane</keyword>
<gene>
    <name evidence="7" type="primary">msrQ</name>
    <name evidence="9" type="ORF">D3P05_19475</name>
</gene>
<keyword evidence="7" id="KW-0479">Metal-binding</keyword>
<dbReference type="Pfam" id="PF01794">
    <property type="entry name" value="Ferric_reduct"/>
    <property type="match status" value="1"/>
</dbReference>
<dbReference type="PANTHER" id="PTHR36964:SF1">
    <property type="entry name" value="PROTEIN-METHIONINE-SULFOXIDE REDUCTASE HEME-BINDING SUBUNIT MSRQ"/>
    <property type="match status" value="1"/>
</dbReference>
<reference evidence="10" key="1">
    <citation type="submission" date="2018-09" db="EMBL/GenBank/DDBJ databases">
        <title>Paracoccus onubensis nov. sp. a moderate halophilic bacterium isolated from Gruta de las Maravillas (Aracena, Spain).</title>
        <authorList>
            <person name="Jurado V."/>
            <person name="Gutierrez-Patricio S."/>
            <person name="Gonzalez-Pimentel J.L."/>
            <person name="Miller A.Z."/>
            <person name="Laiz L."/>
            <person name="Saiz-Jimenez C."/>
        </authorList>
    </citation>
    <scope>NUCLEOTIDE SEQUENCE [LARGE SCALE GENOMIC DNA]</scope>
    <source>
        <strain evidence="10">DSM 26381</strain>
    </source>
</reference>
<dbReference type="InterPro" id="IPR013130">
    <property type="entry name" value="Fe3_Rdtase_TM_dom"/>
</dbReference>
<dbReference type="Proteomes" id="UP000283587">
    <property type="component" value="Unassembled WGS sequence"/>
</dbReference>
<evidence type="ECO:0000256" key="6">
    <source>
        <dbReference type="ARBA" id="ARBA00023136"/>
    </source>
</evidence>
<protein>
    <recommendedName>
        <fullName evidence="7">Protein-methionine-sulfoxide reductase heme-binding subunit MsrQ</fullName>
    </recommendedName>
    <alternativeName>
        <fullName evidence="7">Flavocytochrome MsrQ</fullName>
    </alternativeName>
</protein>
<evidence type="ECO:0000313" key="9">
    <source>
        <dbReference type="EMBL" id="RJL05550.1"/>
    </source>
</evidence>
<dbReference type="GO" id="GO:0010181">
    <property type="term" value="F:FMN binding"/>
    <property type="evidence" value="ECO:0007669"/>
    <property type="project" value="UniProtKB-UniRule"/>
</dbReference>
<evidence type="ECO:0000259" key="8">
    <source>
        <dbReference type="Pfam" id="PF01794"/>
    </source>
</evidence>
<evidence type="ECO:0000313" key="10">
    <source>
        <dbReference type="Proteomes" id="UP000283587"/>
    </source>
</evidence>
<proteinExistence type="inferred from homology"/>
<keyword evidence="5 7" id="KW-0408">Iron</keyword>
<dbReference type="GO" id="GO:0046872">
    <property type="term" value="F:metal ion binding"/>
    <property type="evidence" value="ECO:0007669"/>
    <property type="project" value="UniProtKB-KW"/>
</dbReference>
<feature type="transmembrane region" description="Helical" evidence="7">
    <location>
        <begin position="12"/>
        <end position="33"/>
    </location>
</feature>
<evidence type="ECO:0000256" key="7">
    <source>
        <dbReference type="HAMAP-Rule" id="MF_01207"/>
    </source>
</evidence>
<keyword evidence="10" id="KW-1185">Reference proteome</keyword>
<keyword evidence="3 7" id="KW-0812">Transmembrane</keyword>
<sequence length="215" mass="24337">MVAALNGWLRRVPVWVLWLAGLIPLGLLVWDIFTGGLGVEPIRDIEHRLGRTALYFLVASLAVTPVLRLSRVNLLRFRRALGLLCFTYAGLHLLAWISMDMGFLWAQMARDVVKRPYLLFGMAAFLMLLALAATSNDWSIRRLGGHAWRRLHRLVYLAAPLVALHWIWSLKTFPVRPGFWLAVILALLALRVATRRPKGIRLRKGDEKSKANTAA</sequence>
<organism evidence="9 10">
    <name type="scientific">Paracoccus siganidrum</name>
    <dbReference type="NCBI Taxonomy" id="1276757"/>
    <lineage>
        <taxon>Bacteria</taxon>
        <taxon>Pseudomonadati</taxon>
        <taxon>Pseudomonadota</taxon>
        <taxon>Alphaproteobacteria</taxon>
        <taxon>Rhodobacterales</taxon>
        <taxon>Paracoccaceae</taxon>
        <taxon>Paracoccus</taxon>
    </lineage>
</organism>
<comment type="cofactor">
    <cofactor evidence="7">
        <name>FMN</name>
        <dbReference type="ChEBI" id="CHEBI:58210"/>
    </cofactor>
    <text evidence="7">Binds 1 FMN per subunit.</text>
</comment>
<feature type="transmembrane region" description="Helical" evidence="7">
    <location>
        <begin position="53"/>
        <end position="69"/>
    </location>
</feature>
<comment type="subunit">
    <text evidence="7">Heterodimer of a catalytic subunit (MsrP) and a heme-binding subunit (MsrQ).</text>
</comment>
<keyword evidence="2 7" id="KW-0813">Transport</keyword>
<dbReference type="GO" id="GO:0020037">
    <property type="term" value="F:heme binding"/>
    <property type="evidence" value="ECO:0007669"/>
    <property type="project" value="UniProtKB-UniRule"/>
</dbReference>
<dbReference type="EMBL" id="QZEW01000110">
    <property type="protein sequence ID" value="RJL05550.1"/>
    <property type="molecule type" value="Genomic_DNA"/>
</dbReference>
<dbReference type="GO" id="GO:0005886">
    <property type="term" value="C:plasma membrane"/>
    <property type="evidence" value="ECO:0007669"/>
    <property type="project" value="UniProtKB-SubCell"/>
</dbReference>
<keyword evidence="7" id="KW-0288">FMN</keyword>
<name>A0A418ZYE4_9RHOB</name>
<comment type="similarity">
    <text evidence="7">Belongs to the MsrQ family.</text>
</comment>
<dbReference type="GO" id="GO:0030091">
    <property type="term" value="P:protein repair"/>
    <property type="evidence" value="ECO:0007669"/>
    <property type="project" value="UniProtKB-UniRule"/>
</dbReference>
<keyword evidence="7" id="KW-0285">Flavoprotein</keyword>
<comment type="subcellular location">
    <subcellularLocation>
        <location evidence="7">Cell membrane</location>
        <topology evidence="7">Multi-pass membrane protein</topology>
    </subcellularLocation>
    <subcellularLocation>
        <location evidence="1">Membrane</location>
        <topology evidence="1">Multi-pass membrane protein</topology>
    </subcellularLocation>
</comment>
<evidence type="ECO:0000256" key="5">
    <source>
        <dbReference type="ARBA" id="ARBA00023004"/>
    </source>
</evidence>
<keyword evidence="7" id="KW-0249">Electron transport</keyword>
<dbReference type="GO" id="GO:0016679">
    <property type="term" value="F:oxidoreductase activity, acting on diphenols and related substances as donors"/>
    <property type="evidence" value="ECO:0007669"/>
    <property type="project" value="TreeGrafter"/>
</dbReference>
<keyword evidence="6 7" id="KW-0472">Membrane</keyword>
<dbReference type="InterPro" id="IPR022837">
    <property type="entry name" value="MsrQ-like"/>
</dbReference>
<evidence type="ECO:0000256" key="1">
    <source>
        <dbReference type="ARBA" id="ARBA00004141"/>
    </source>
</evidence>
<evidence type="ECO:0000256" key="3">
    <source>
        <dbReference type="ARBA" id="ARBA00022692"/>
    </source>
</evidence>
<keyword evidence="4 7" id="KW-1133">Transmembrane helix</keyword>
<dbReference type="GO" id="GO:0009055">
    <property type="term" value="F:electron transfer activity"/>
    <property type="evidence" value="ECO:0007669"/>
    <property type="project" value="UniProtKB-UniRule"/>
</dbReference>